<evidence type="ECO:0000256" key="2">
    <source>
        <dbReference type="ARBA" id="ARBA00022729"/>
    </source>
</evidence>
<dbReference type="PROSITE" id="PS50026">
    <property type="entry name" value="EGF_3"/>
    <property type="match status" value="1"/>
</dbReference>
<evidence type="ECO:0000259" key="7">
    <source>
        <dbReference type="PROSITE" id="PS50026"/>
    </source>
</evidence>
<feature type="domain" description="Kazal-like" evidence="8">
    <location>
        <begin position="1"/>
        <end position="63"/>
    </location>
</feature>
<dbReference type="AlphaFoldDB" id="A0A7T8KKE7"/>
<dbReference type="CDD" id="cd00104">
    <property type="entry name" value="KAZAL_FS"/>
    <property type="match status" value="2"/>
</dbReference>
<evidence type="ECO:0000256" key="4">
    <source>
        <dbReference type="ARBA" id="ARBA00023157"/>
    </source>
</evidence>
<evidence type="ECO:0008006" key="11">
    <source>
        <dbReference type="Google" id="ProtNLM"/>
    </source>
</evidence>
<dbReference type="Gene3D" id="2.10.25.10">
    <property type="entry name" value="Laminin"/>
    <property type="match status" value="1"/>
</dbReference>
<evidence type="ECO:0000313" key="10">
    <source>
        <dbReference type="Proteomes" id="UP000595437"/>
    </source>
</evidence>
<dbReference type="PROSITE" id="PS51465">
    <property type="entry name" value="KAZAL_2"/>
    <property type="match status" value="2"/>
</dbReference>
<dbReference type="GO" id="GO:0005509">
    <property type="term" value="F:calcium ion binding"/>
    <property type="evidence" value="ECO:0007669"/>
    <property type="project" value="TreeGrafter"/>
</dbReference>
<dbReference type="SUPFAM" id="SSF57196">
    <property type="entry name" value="EGF/Laminin"/>
    <property type="match status" value="1"/>
</dbReference>
<protein>
    <recommendedName>
        <fullName evidence="11">Agrin</fullName>
    </recommendedName>
</protein>
<evidence type="ECO:0000313" key="9">
    <source>
        <dbReference type="EMBL" id="QQP57572.1"/>
    </source>
</evidence>
<feature type="non-terminal residue" evidence="9">
    <location>
        <position position="269"/>
    </location>
</feature>
<dbReference type="Gene3D" id="3.30.60.30">
    <property type="match status" value="2"/>
</dbReference>
<keyword evidence="5" id="KW-0325">Glycoprotein</keyword>
<organism evidence="9 10">
    <name type="scientific">Caligus rogercresseyi</name>
    <name type="common">Sea louse</name>
    <dbReference type="NCBI Taxonomy" id="217165"/>
    <lineage>
        <taxon>Eukaryota</taxon>
        <taxon>Metazoa</taxon>
        <taxon>Ecdysozoa</taxon>
        <taxon>Arthropoda</taxon>
        <taxon>Crustacea</taxon>
        <taxon>Multicrustacea</taxon>
        <taxon>Hexanauplia</taxon>
        <taxon>Copepoda</taxon>
        <taxon>Siphonostomatoida</taxon>
        <taxon>Caligidae</taxon>
        <taxon>Caligus</taxon>
    </lineage>
</organism>
<keyword evidence="1 6" id="KW-0245">EGF-like domain</keyword>
<accession>A0A7T8KKE7</accession>
<evidence type="ECO:0000259" key="8">
    <source>
        <dbReference type="PROSITE" id="PS51465"/>
    </source>
</evidence>
<dbReference type="Pfam" id="PF07648">
    <property type="entry name" value="Kazal_2"/>
    <property type="match status" value="2"/>
</dbReference>
<name>A0A7T8KKE7_CALRO</name>
<keyword evidence="4 6" id="KW-1015">Disulfide bond</keyword>
<dbReference type="SUPFAM" id="SSF100895">
    <property type="entry name" value="Kazal-type serine protease inhibitors"/>
    <property type="match status" value="2"/>
</dbReference>
<keyword evidence="10" id="KW-1185">Reference proteome</keyword>
<dbReference type="FunFam" id="2.10.25.10:FF:000173">
    <property type="entry name" value="Neurogenic locus notch protein 2"/>
    <property type="match status" value="1"/>
</dbReference>
<dbReference type="PANTHER" id="PTHR13866">
    <property type="entry name" value="SPARC OSTEONECTIN"/>
    <property type="match status" value="1"/>
</dbReference>
<evidence type="ECO:0000256" key="5">
    <source>
        <dbReference type="ARBA" id="ARBA00023180"/>
    </source>
</evidence>
<dbReference type="GO" id="GO:0005518">
    <property type="term" value="F:collagen binding"/>
    <property type="evidence" value="ECO:0007669"/>
    <property type="project" value="TreeGrafter"/>
</dbReference>
<dbReference type="InterPro" id="IPR000742">
    <property type="entry name" value="EGF"/>
</dbReference>
<feature type="non-terminal residue" evidence="9">
    <location>
        <position position="1"/>
    </location>
</feature>
<dbReference type="GO" id="GO:0050840">
    <property type="term" value="F:extracellular matrix binding"/>
    <property type="evidence" value="ECO:0007669"/>
    <property type="project" value="TreeGrafter"/>
</dbReference>
<feature type="domain" description="EGF-like" evidence="7">
    <location>
        <begin position="188"/>
        <end position="224"/>
    </location>
</feature>
<dbReference type="GO" id="GO:0005615">
    <property type="term" value="C:extracellular space"/>
    <property type="evidence" value="ECO:0007669"/>
    <property type="project" value="TreeGrafter"/>
</dbReference>
<proteinExistence type="predicted"/>
<dbReference type="InterPro" id="IPR002350">
    <property type="entry name" value="Kazal_dom"/>
</dbReference>
<dbReference type="PANTHER" id="PTHR13866:SF29">
    <property type="entry name" value="FOLLISTATIN"/>
    <property type="match status" value="1"/>
</dbReference>
<dbReference type="Proteomes" id="UP000595437">
    <property type="component" value="Chromosome 2"/>
</dbReference>
<dbReference type="SMART" id="SM00280">
    <property type="entry name" value="KAZAL"/>
    <property type="match status" value="2"/>
</dbReference>
<keyword evidence="3" id="KW-0677">Repeat</keyword>
<dbReference type="SMART" id="SM00181">
    <property type="entry name" value="EGF"/>
    <property type="match status" value="2"/>
</dbReference>
<reference evidence="10" key="1">
    <citation type="submission" date="2021-01" db="EMBL/GenBank/DDBJ databases">
        <title>Caligus Genome Assembly.</title>
        <authorList>
            <person name="Gallardo-Escarate C."/>
        </authorList>
    </citation>
    <scope>NUCLEOTIDE SEQUENCE [LARGE SCALE GENOMIC DNA]</scope>
</reference>
<keyword evidence="2" id="KW-0732">Signal</keyword>
<comment type="caution">
    <text evidence="6">Lacks conserved residue(s) required for the propagation of feature annotation.</text>
</comment>
<evidence type="ECO:0000256" key="6">
    <source>
        <dbReference type="PROSITE-ProRule" id="PRU00076"/>
    </source>
</evidence>
<dbReference type="InterPro" id="IPR036058">
    <property type="entry name" value="Kazal_dom_sf"/>
</dbReference>
<feature type="domain" description="Kazal-like" evidence="8">
    <location>
        <begin position="92"/>
        <end position="142"/>
    </location>
</feature>
<gene>
    <name evidence="9" type="ORF">FKW44_002608</name>
</gene>
<evidence type="ECO:0000256" key="3">
    <source>
        <dbReference type="ARBA" id="ARBA00022737"/>
    </source>
</evidence>
<evidence type="ECO:0000256" key="1">
    <source>
        <dbReference type="ARBA" id="ARBA00022536"/>
    </source>
</evidence>
<dbReference type="CDD" id="cd00054">
    <property type="entry name" value="EGF_CA"/>
    <property type="match status" value="1"/>
</dbReference>
<sequence length="269" mass="29691">CEWNEDCFIQNKVERAYAVVQSNDPVCGTDNVTYDSVCSLRASTCKKRQENNVRVKYPGVCRTIKYEKPIPCGQGSCDFGAVCEEDSYCVCSVTCKDQAPKYYSGAVCGSDGRTYETECDLRRHACKMQKEIVVADFKPCTRGATQVGDYCHESECLALNSRCINNQCTCPEGAQPSNGNTSCELKRAGSLCDPNPCLGGGTCDEHDGTFSCYCRSGLTGSRCEHDLSLTDMNTASFTGQDSHVEIQIPIDSVKRMEVEIMFRTFNLQE</sequence>
<dbReference type="Pfam" id="PF00008">
    <property type="entry name" value="EGF"/>
    <property type="match status" value="1"/>
</dbReference>
<feature type="disulfide bond" evidence="6">
    <location>
        <begin position="214"/>
        <end position="223"/>
    </location>
</feature>
<dbReference type="PROSITE" id="PS00022">
    <property type="entry name" value="EGF_1"/>
    <property type="match status" value="1"/>
</dbReference>
<dbReference type="OrthoDB" id="192611at2759"/>
<dbReference type="EMBL" id="CP045891">
    <property type="protein sequence ID" value="QQP57572.1"/>
    <property type="molecule type" value="Genomic_DNA"/>
</dbReference>